<dbReference type="Pfam" id="PF19953">
    <property type="entry name" value="EACC1"/>
    <property type="match status" value="1"/>
</dbReference>
<dbReference type="InterPro" id="IPR045428">
    <property type="entry name" value="EACC1"/>
</dbReference>
<comment type="caution">
    <text evidence="1">The sequence shown here is derived from an EMBL/GenBank/DDBJ whole genome shotgun (WGS) entry which is preliminary data.</text>
</comment>
<dbReference type="Proteomes" id="UP000722989">
    <property type="component" value="Unassembled WGS sequence"/>
</dbReference>
<dbReference type="RefSeq" id="WP_167925261.1">
    <property type="nucleotide sequence ID" value="NZ_JAATVY010000006.1"/>
</dbReference>
<dbReference type="EMBL" id="JAATVY010000006">
    <property type="protein sequence ID" value="NJC70359.1"/>
    <property type="molecule type" value="Genomic_DNA"/>
</dbReference>
<gene>
    <name evidence="1" type="ORF">HC031_11645</name>
</gene>
<keyword evidence="2" id="KW-1185">Reference proteome</keyword>
<evidence type="ECO:0000313" key="2">
    <source>
        <dbReference type="Proteomes" id="UP000722989"/>
    </source>
</evidence>
<sequence length="112" mass="12048">MRVCVRVEDDSGDDSRSLLAWLREEPRVRRYGEPAVADGDGDPVHMGGGVEVLNVVLGAGLSAAQLALSIIMWRASRGRPVRVIIEHDDGQVPVDTDDPDDAETIAAKIESS</sequence>
<protein>
    <submittedName>
        <fullName evidence="1">Uncharacterized protein</fullName>
    </submittedName>
</protein>
<proteinExistence type="predicted"/>
<name>A0ABX0XYN4_9ACTN</name>
<organism evidence="1 2">
    <name type="scientific">Planosporangium thailandense</name>
    <dbReference type="NCBI Taxonomy" id="765197"/>
    <lineage>
        <taxon>Bacteria</taxon>
        <taxon>Bacillati</taxon>
        <taxon>Actinomycetota</taxon>
        <taxon>Actinomycetes</taxon>
        <taxon>Micromonosporales</taxon>
        <taxon>Micromonosporaceae</taxon>
        <taxon>Planosporangium</taxon>
    </lineage>
</organism>
<reference evidence="1 2" key="1">
    <citation type="submission" date="2020-03" db="EMBL/GenBank/DDBJ databases">
        <title>WGS of the type strain of Planosporangium spp.</title>
        <authorList>
            <person name="Thawai C."/>
        </authorList>
    </citation>
    <scope>NUCLEOTIDE SEQUENCE [LARGE SCALE GENOMIC DNA]</scope>
    <source>
        <strain evidence="1 2">TBRC 5610</strain>
    </source>
</reference>
<evidence type="ECO:0000313" key="1">
    <source>
        <dbReference type="EMBL" id="NJC70359.1"/>
    </source>
</evidence>
<accession>A0ABX0XYN4</accession>